<gene>
    <name evidence="2" type="ORF">DFR29_11259</name>
</gene>
<feature type="region of interest" description="Disordered" evidence="1">
    <location>
        <begin position="1"/>
        <end position="23"/>
    </location>
</feature>
<dbReference type="EMBL" id="SNZH01000012">
    <property type="protein sequence ID" value="TDR40745.1"/>
    <property type="molecule type" value="Genomic_DNA"/>
</dbReference>
<keyword evidence="3" id="KW-1185">Reference proteome</keyword>
<evidence type="ECO:0000256" key="1">
    <source>
        <dbReference type="SAM" id="MobiDB-lite"/>
    </source>
</evidence>
<evidence type="ECO:0000313" key="2">
    <source>
        <dbReference type="EMBL" id="TDR40745.1"/>
    </source>
</evidence>
<evidence type="ECO:0008006" key="4">
    <source>
        <dbReference type="Google" id="ProtNLM"/>
    </source>
</evidence>
<comment type="caution">
    <text evidence="2">The sequence shown here is derived from an EMBL/GenBank/DDBJ whole genome shotgun (WGS) entry which is preliminary data.</text>
</comment>
<dbReference type="RefSeq" id="WP_133820117.1">
    <property type="nucleotide sequence ID" value="NZ_SNZH01000012.1"/>
</dbReference>
<protein>
    <recommendedName>
        <fullName evidence="4">ElaB/YqjD/DUF883 family membrane-anchored ribosome-binding protein</fullName>
    </recommendedName>
</protein>
<accession>A0A4R6YRK7</accession>
<name>A0A4R6YRK7_9GAMM</name>
<reference evidence="2 3" key="1">
    <citation type="submission" date="2019-03" db="EMBL/GenBank/DDBJ databases">
        <title>Genomic Encyclopedia of Type Strains, Phase IV (KMG-IV): sequencing the most valuable type-strain genomes for metagenomic binning, comparative biology and taxonomic classification.</title>
        <authorList>
            <person name="Goeker M."/>
        </authorList>
    </citation>
    <scope>NUCLEOTIDE SEQUENCE [LARGE SCALE GENOMIC DNA]</scope>
    <source>
        <strain evidence="2 3">DSM 21667</strain>
    </source>
</reference>
<sequence length="147" mass="15702">MAPTEKSSMRKAAPAPEADSLEADVEAVIEAAVTPSPAEAIHELRDSVGRAWSEARDSVSGLGVKLGQRARNVRDETRQAASDTRESFDDAVSEMGELGEEIAEDAMELGRSIGVSVSQFVRRHPVRSVAIAAVAGALAAHLLRRRR</sequence>
<evidence type="ECO:0000313" key="3">
    <source>
        <dbReference type="Proteomes" id="UP000295293"/>
    </source>
</evidence>
<organism evidence="2 3">
    <name type="scientific">Tahibacter aquaticus</name>
    <dbReference type="NCBI Taxonomy" id="520092"/>
    <lineage>
        <taxon>Bacteria</taxon>
        <taxon>Pseudomonadati</taxon>
        <taxon>Pseudomonadota</taxon>
        <taxon>Gammaproteobacteria</taxon>
        <taxon>Lysobacterales</taxon>
        <taxon>Rhodanobacteraceae</taxon>
        <taxon>Tahibacter</taxon>
    </lineage>
</organism>
<dbReference type="Proteomes" id="UP000295293">
    <property type="component" value="Unassembled WGS sequence"/>
</dbReference>
<proteinExistence type="predicted"/>
<dbReference type="AlphaFoldDB" id="A0A4R6YRK7"/>